<keyword evidence="5" id="KW-1185">Reference proteome</keyword>
<dbReference type="AlphaFoldDB" id="A0A1M6PWK2"/>
<dbReference type="EMBL" id="FOKU01000001">
    <property type="protein sequence ID" value="SFB68160.1"/>
    <property type="molecule type" value="Genomic_DNA"/>
</dbReference>
<evidence type="ECO:0000313" key="3">
    <source>
        <dbReference type="EMBL" id="SHK12248.1"/>
    </source>
</evidence>
<dbReference type="OrthoDB" id="1444098at2"/>
<gene>
    <name evidence="2" type="ORF">SAMN04487891_101345</name>
    <name evidence="3" type="ORF">SAMN05216293_0349</name>
</gene>
<sequence>MKTVKLTLLLIVPFFLTAQEPIGDAKNSLQFLIGTEYRITPVYGSTIYHENANLTNIDKQNAGITLNLGLEYGITKNLAVGFLNSFRYDMVIAQRPESNNAINVGAIDYKLIVDYHLYFTYYFKAFSKGDIFVSAGVSLLNTNTDFSIKKVDEYGEGFYISDFSFFSNRISIGFQSSKSRVYLGMNLSRTTDYFEETTSFIIPHIGFSYSLASL</sequence>
<keyword evidence="1" id="KW-0732">Signal</keyword>
<proteinExistence type="predicted"/>
<dbReference type="RefSeq" id="WP_143070649.1">
    <property type="nucleotide sequence ID" value="NZ_FOKU01000001.1"/>
</dbReference>
<evidence type="ECO:0008006" key="6">
    <source>
        <dbReference type="Google" id="ProtNLM"/>
    </source>
</evidence>
<reference evidence="3 4" key="1">
    <citation type="submission" date="2016-11" db="EMBL/GenBank/DDBJ databases">
        <authorList>
            <person name="Varghese N."/>
            <person name="Submissions S."/>
        </authorList>
    </citation>
    <scope>NUCLEOTIDE SEQUENCE [LARGE SCALE GENOMIC DNA]</scope>
    <source>
        <strain evidence="3 4">CGMCC 1.12174</strain>
        <strain evidence="2 5">DSM 26351</strain>
    </source>
</reference>
<evidence type="ECO:0000313" key="2">
    <source>
        <dbReference type="EMBL" id="SFB68160.1"/>
    </source>
</evidence>
<dbReference type="Proteomes" id="UP000198940">
    <property type="component" value="Unassembled WGS sequence"/>
</dbReference>
<dbReference type="Proteomes" id="UP000184031">
    <property type="component" value="Unassembled WGS sequence"/>
</dbReference>
<evidence type="ECO:0000256" key="1">
    <source>
        <dbReference type="SAM" id="SignalP"/>
    </source>
</evidence>
<evidence type="ECO:0000313" key="5">
    <source>
        <dbReference type="Proteomes" id="UP000198940"/>
    </source>
</evidence>
<accession>A0A1M6PWK2</accession>
<dbReference type="STRING" id="1055723.SAMN05216293_0349"/>
<name>A0A1M6PWK2_9FLAO</name>
<comment type="caution">
    <text evidence="3">The sequence shown here is derived from an EMBL/GenBank/DDBJ whole genome shotgun (WGS) entry which is preliminary data.</text>
</comment>
<evidence type="ECO:0000313" key="4">
    <source>
        <dbReference type="Proteomes" id="UP000184031"/>
    </source>
</evidence>
<feature type="signal peptide" evidence="1">
    <location>
        <begin position="1"/>
        <end position="18"/>
    </location>
</feature>
<organism evidence="3 4">
    <name type="scientific">Flagellimonas taeanensis</name>
    <dbReference type="NCBI Taxonomy" id="1005926"/>
    <lineage>
        <taxon>Bacteria</taxon>
        <taxon>Pseudomonadati</taxon>
        <taxon>Bacteroidota</taxon>
        <taxon>Flavobacteriia</taxon>
        <taxon>Flavobacteriales</taxon>
        <taxon>Flavobacteriaceae</taxon>
        <taxon>Flagellimonas</taxon>
    </lineage>
</organism>
<feature type="chain" id="PRO_5009920184" description="Outer membrane protein beta-barrel domain-containing protein" evidence="1">
    <location>
        <begin position="19"/>
        <end position="214"/>
    </location>
</feature>
<dbReference type="EMBL" id="FRAT01000001">
    <property type="protein sequence ID" value="SHK12248.1"/>
    <property type="molecule type" value="Genomic_DNA"/>
</dbReference>
<protein>
    <recommendedName>
        <fullName evidence="6">Outer membrane protein beta-barrel domain-containing protein</fullName>
    </recommendedName>
</protein>